<dbReference type="PROSITE" id="PS01209">
    <property type="entry name" value="LDLRA_1"/>
    <property type="match status" value="1"/>
</dbReference>
<evidence type="ECO:0000259" key="15">
    <source>
        <dbReference type="PROSITE" id="PS50041"/>
    </source>
</evidence>
<keyword evidence="6 8" id="KW-1015">Disulfide bond</keyword>
<dbReference type="PROSITE" id="PS00010">
    <property type="entry name" value="ASX_HYDROXYL"/>
    <property type="match status" value="7"/>
</dbReference>
<feature type="disulfide bond" evidence="8">
    <location>
        <begin position="2155"/>
        <end position="2164"/>
    </location>
</feature>
<feature type="domain" description="EGF-like" evidence="14">
    <location>
        <begin position="1694"/>
        <end position="1730"/>
    </location>
</feature>
<dbReference type="InterPro" id="IPR003609">
    <property type="entry name" value="Pan_app"/>
</dbReference>
<dbReference type="InterPro" id="IPR000152">
    <property type="entry name" value="EGF-type_Asp/Asn_hydroxyl_site"/>
</dbReference>
<dbReference type="FunFam" id="2.10.50.10:FF:000018">
    <property type="entry name" value="Sushi, von Willebrand factor type A, EGF and pentraxin domain-containing 1"/>
    <property type="match status" value="1"/>
</dbReference>
<dbReference type="InterPro" id="IPR013320">
    <property type="entry name" value="ConA-like_dom_sf"/>
</dbReference>
<keyword evidence="7" id="KW-0325">Glycoprotein</keyword>
<evidence type="ECO:0000256" key="2">
    <source>
        <dbReference type="ARBA" id="ARBA00022692"/>
    </source>
</evidence>
<dbReference type="SUPFAM" id="SSF56436">
    <property type="entry name" value="C-type lectin-like"/>
    <property type="match status" value="1"/>
</dbReference>
<feature type="disulfide bond" evidence="8">
    <location>
        <begin position="1873"/>
        <end position="1882"/>
    </location>
</feature>
<feature type="disulfide bond" evidence="8">
    <location>
        <begin position="787"/>
        <end position="797"/>
    </location>
</feature>
<feature type="domain" description="CUB" evidence="13">
    <location>
        <begin position="433"/>
        <end position="538"/>
    </location>
</feature>
<dbReference type="Pfam" id="PF07699">
    <property type="entry name" value="Ephrin_rec_like"/>
    <property type="match status" value="9"/>
</dbReference>
<keyword evidence="4" id="KW-0677">Repeat</keyword>
<dbReference type="Pfam" id="PF12661">
    <property type="entry name" value="hEGF"/>
    <property type="match status" value="3"/>
</dbReference>
<feature type="domain" description="EGF-like" evidence="14">
    <location>
        <begin position="3440"/>
        <end position="3475"/>
    </location>
</feature>
<evidence type="ECO:0000256" key="6">
    <source>
        <dbReference type="ARBA" id="ARBA00023157"/>
    </source>
</evidence>
<feature type="disulfide bond" evidence="8">
    <location>
        <begin position="2309"/>
        <end position="2318"/>
    </location>
</feature>
<dbReference type="InterPro" id="IPR016186">
    <property type="entry name" value="C-type_lectin-like/link_sf"/>
</dbReference>
<dbReference type="Proteomes" id="UP001162480">
    <property type="component" value="Chromosome 9"/>
</dbReference>
<evidence type="ECO:0000259" key="18">
    <source>
        <dbReference type="PROSITE" id="PS50948"/>
    </source>
</evidence>
<dbReference type="SUPFAM" id="SSF57424">
    <property type="entry name" value="LDL receptor-like module"/>
    <property type="match status" value="1"/>
</dbReference>
<keyword evidence="11" id="KW-0472">Membrane</keyword>
<feature type="domain" description="EGF-like" evidence="14">
    <location>
        <begin position="783"/>
        <end position="822"/>
    </location>
</feature>
<feature type="signal peptide" evidence="12">
    <location>
        <begin position="1"/>
        <end position="28"/>
    </location>
</feature>
<feature type="disulfide bond" evidence="10">
    <location>
        <begin position="665"/>
        <end position="708"/>
    </location>
</feature>
<feature type="disulfide bond" evidence="9">
    <location>
        <begin position="175"/>
        <end position="193"/>
    </location>
</feature>
<reference evidence="19" key="1">
    <citation type="submission" date="2023-08" db="EMBL/GenBank/DDBJ databases">
        <authorList>
            <person name="Alioto T."/>
            <person name="Alioto T."/>
            <person name="Gomez Garrido J."/>
        </authorList>
    </citation>
    <scope>NUCLEOTIDE SEQUENCE</scope>
</reference>
<dbReference type="Gene3D" id="2.60.120.290">
    <property type="entry name" value="Spermadhesin, CUB domain"/>
    <property type="match status" value="3"/>
</dbReference>
<evidence type="ECO:0000256" key="3">
    <source>
        <dbReference type="ARBA" id="ARBA00022729"/>
    </source>
</evidence>
<feature type="domain" description="EGF-like" evidence="14">
    <location>
        <begin position="1847"/>
        <end position="1883"/>
    </location>
</feature>
<dbReference type="InterPro" id="IPR018097">
    <property type="entry name" value="EGF_Ca-bd_CS"/>
</dbReference>
<feature type="disulfide bond" evidence="8">
    <location>
        <begin position="2118"/>
        <end position="2127"/>
    </location>
</feature>
<evidence type="ECO:0000256" key="1">
    <source>
        <dbReference type="ARBA" id="ARBA00022536"/>
    </source>
</evidence>
<comment type="caution">
    <text evidence="8">Lacks conserved residue(s) required for the propagation of feature annotation.</text>
</comment>
<dbReference type="Gene3D" id="2.60.120.200">
    <property type="match status" value="1"/>
</dbReference>
<feature type="domain" description="EGF-like" evidence="14">
    <location>
        <begin position="1770"/>
        <end position="1806"/>
    </location>
</feature>
<protein>
    <submittedName>
        <fullName evidence="19">Sushi, von Willebrand factor type A, EGF and pentraxin domain-containing 1-like</fullName>
    </submittedName>
</protein>
<dbReference type="SUPFAM" id="SSF57535">
    <property type="entry name" value="Complement control module/SCR domain"/>
    <property type="match status" value="6"/>
</dbReference>
<feature type="domain" description="Sushi" evidence="17">
    <location>
        <begin position="1079"/>
        <end position="1142"/>
    </location>
</feature>
<name>A0AA36B4S9_OCTVU</name>
<feature type="domain" description="EGF-like" evidence="14">
    <location>
        <begin position="2321"/>
        <end position="2357"/>
    </location>
</feature>
<dbReference type="PROSITE" id="PS50041">
    <property type="entry name" value="C_TYPE_LECTIN_2"/>
    <property type="match status" value="1"/>
</dbReference>
<feature type="domain" description="EGF-like" evidence="14">
    <location>
        <begin position="2130"/>
        <end position="2165"/>
    </location>
</feature>
<dbReference type="Pfam" id="PF00431">
    <property type="entry name" value="CUB"/>
    <property type="match status" value="1"/>
</dbReference>
<dbReference type="EMBL" id="OX597822">
    <property type="protein sequence ID" value="CAI9727599.1"/>
    <property type="molecule type" value="Genomic_DNA"/>
</dbReference>
<dbReference type="PANTHER" id="PTHR12916:SF4">
    <property type="entry name" value="UNINFLATABLE, ISOFORM C"/>
    <property type="match status" value="1"/>
</dbReference>
<evidence type="ECO:0000256" key="5">
    <source>
        <dbReference type="ARBA" id="ARBA00022989"/>
    </source>
</evidence>
<feature type="domain" description="CUB" evidence="13">
    <location>
        <begin position="193"/>
        <end position="317"/>
    </location>
</feature>
<feature type="disulfide bond" evidence="8">
    <location>
        <begin position="2347"/>
        <end position="2356"/>
    </location>
</feature>
<feature type="domain" description="Sushi" evidence="17">
    <location>
        <begin position="605"/>
        <end position="662"/>
    </location>
</feature>
<dbReference type="CDD" id="cd00041">
    <property type="entry name" value="CUB"/>
    <property type="match status" value="2"/>
</dbReference>
<feature type="disulfide bond" evidence="9">
    <location>
        <begin position="187"/>
        <end position="202"/>
    </location>
</feature>
<evidence type="ECO:0000259" key="14">
    <source>
        <dbReference type="PROSITE" id="PS50026"/>
    </source>
</evidence>
<feature type="domain" description="Sushi" evidence="17">
    <location>
        <begin position="537"/>
        <end position="604"/>
    </location>
</feature>
<dbReference type="Pfam" id="PF02210">
    <property type="entry name" value="Laminin_G_2"/>
    <property type="match status" value="1"/>
</dbReference>
<feature type="disulfide bond" evidence="8">
    <location>
        <begin position="1835"/>
        <end position="1844"/>
    </location>
</feature>
<organism evidence="19 20">
    <name type="scientific">Octopus vulgaris</name>
    <name type="common">Common octopus</name>
    <dbReference type="NCBI Taxonomy" id="6645"/>
    <lineage>
        <taxon>Eukaryota</taxon>
        <taxon>Metazoa</taxon>
        <taxon>Spiralia</taxon>
        <taxon>Lophotrochozoa</taxon>
        <taxon>Mollusca</taxon>
        <taxon>Cephalopoda</taxon>
        <taxon>Coleoidea</taxon>
        <taxon>Octopodiformes</taxon>
        <taxon>Octopoda</taxon>
        <taxon>Incirrata</taxon>
        <taxon>Octopodidae</taxon>
        <taxon>Octopus</taxon>
    </lineage>
</organism>
<dbReference type="PROSITE" id="PS50068">
    <property type="entry name" value="LDLRA_2"/>
    <property type="match status" value="1"/>
</dbReference>
<dbReference type="InterPro" id="IPR000742">
    <property type="entry name" value="EGF"/>
</dbReference>
<feature type="domain" description="Apple" evidence="18">
    <location>
        <begin position="1912"/>
        <end position="1993"/>
    </location>
</feature>
<feature type="chain" id="PRO_5041361335" evidence="12">
    <location>
        <begin position="29"/>
        <end position="3518"/>
    </location>
</feature>
<dbReference type="Pfam" id="PF00084">
    <property type="entry name" value="Sushi"/>
    <property type="match status" value="6"/>
</dbReference>
<feature type="disulfide bond" evidence="8">
    <location>
        <begin position="3465"/>
        <end position="3474"/>
    </location>
</feature>
<dbReference type="Gene3D" id="2.10.50.10">
    <property type="entry name" value="Tumor Necrosis Factor Receptor, subunit A, domain 2"/>
    <property type="match status" value="11"/>
</dbReference>
<proteinExistence type="predicted"/>
<dbReference type="PROSITE" id="PS50923">
    <property type="entry name" value="SUSHI"/>
    <property type="match status" value="7"/>
</dbReference>
<dbReference type="InterPro" id="IPR035976">
    <property type="entry name" value="Sushi/SCR/CCP_sf"/>
</dbReference>
<feature type="domain" description="EGF-like" evidence="14">
    <location>
        <begin position="2282"/>
        <end position="2319"/>
    </location>
</feature>
<evidence type="ECO:0000256" key="10">
    <source>
        <dbReference type="PROSITE-ProRule" id="PRU00302"/>
    </source>
</evidence>
<dbReference type="SMART" id="SM00179">
    <property type="entry name" value="EGF_CA"/>
    <property type="match status" value="15"/>
</dbReference>
<dbReference type="SUPFAM" id="SSF49854">
    <property type="entry name" value="Spermadhesin, CUB domain"/>
    <property type="match status" value="3"/>
</dbReference>
<gene>
    <name evidence="19" type="ORF">OCTVUL_1B007349</name>
</gene>
<evidence type="ECO:0000256" key="9">
    <source>
        <dbReference type="PROSITE-ProRule" id="PRU00124"/>
    </source>
</evidence>
<feature type="domain" description="Sushi" evidence="17">
    <location>
        <begin position="1015"/>
        <end position="1078"/>
    </location>
</feature>
<evidence type="ECO:0000256" key="7">
    <source>
        <dbReference type="ARBA" id="ARBA00023180"/>
    </source>
</evidence>
<dbReference type="InterPro" id="IPR001791">
    <property type="entry name" value="Laminin_G"/>
</dbReference>
<dbReference type="InterPro" id="IPR000859">
    <property type="entry name" value="CUB_dom"/>
</dbReference>
<feature type="domain" description="HYR" evidence="16">
    <location>
        <begin position="1133"/>
        <end position="1222"/>
    </location>
</feature>
<feature type="disulfide bond" evidence="8">
    <location>
        <begin position="2194"/>
        <end position="2203"/>
    </location>
</feature>
<feature type="domain" description="Sushi" evidence="17">
    <location>
        <begin position="888"/>
        <end position="947"/>
    </location>
</feature>
<dbReference type="InterPro" id="IPR036055">
    <property type="entry name" value="LDL_receptor-like_sf"/>
</dbReference>
<feature type="domain" description="EGF-like" evidence="14">
    <location>
        <begin position="2244"/>
        <end position="2280"/>
    </location>
</feature>
<dbReference type="SMART" id="SM00032">
    <property type="entry name" value="CCP"/>
    <property type="match status" value="9"/>
</dbReference>
<dbReference type="FunFam" id="2.10.25.10:FF:000012">
    <property type="entry name" value="Delta-like protein"/>
    <property type="match status" value="1"/>
</dbReference>
<keyword evidence="2 11" id="KW-0812">Transmembrane</keyword>
<evidence type="ECO:0000256" key="8">
    <source>
        <dbReference type="PROSITE-ProRule" id="PRU00076"/>
    </source>
</evidence>
<dbReference type="InterPro" id="IPR000436">
    <property type="entry name" value="Sushi_SCR_CCP_dom"/>
</dbReference>
<keyword evidence="1 8" id="KW-0245">EGF-like domain</keyword>
<evidence type="ECO:0000256" key="11">
    <source>
        <dbReference type="SAM" id="Phobius"/>
    </source>
</evidence>
<dbReference type="InterPro" id="IPR013032">
    <property type="entry name" value="EGF-like_CS"/>
</dbReference>
<evidence type="ECO:0000259" key="13">
    <source>
        <dbReference type="PROSITE" id="PS01180"/>
    </source>
</evidence>
<dbReference type="CDD" id="cd00037">
    <property type="entry name" value="CLECT"/>
    <property type="match status" value="1"/>
</dbReference>
<feature type="disulfide bond" evidence="8">
    <location>
        <begin position="1758"/>
        <end position="1767"/>
    </location>
</feature>
<feature type="disulfide bond" evidence="8">
    <location>
        <begin position="2134"/>
        <end position="2144"/>
    </location>
</feature>
<dbReference type="InterPro" id="IPR009030">
    <property type="entry name" value="Growth_fac_rcpt_cys_sf"/>
</dbReference>
<keyword evidence="5 11" id="KW-1133">Transmembrane helix</keyword>
<dbReference type="Pfam" id="PF02494">
    <property type="entry name" value="HYR"/>
    <property type="match status" value="1"/>
</dbReference>
<feature type="domain" description="EGF-like" evidence="14">
    <location>
        <begin position="2096"/>
        <end position="2128"/>
    </location>
</feature>
<dbReference type="SMART" id="SM01411">
    <property type="entry name" value="Ephrin_rec_like"/>
    <property type="match status" value="12"/>
</dbReference>
<dbReference type="PROSITE" id="PS01180">
    <property type="entry name" value="CUB"/>
    <property type="match status" value="2"/>
</dbReference>
<evidence type="ECO:0000256" key="4">
    <source>
        <dbReference type="ARBA" id="ARBA00022737"/>
    </source>
</evidence>
<feature type="domain" description="HYR" evidence="16">
    <location>
        <begin position="2603"/>
        <end position="2680"/>
    </location>
</feature>
<dbReference type="Pfam" id="PF07645">
    <property type="entry name" value="EGF_CA"/>
    <property type="match status" value="2"/>
</dbReference>
<dbReference type="CDD" id="cd00054">
    <property type="entry name" value="EGF_CA"/>
    <property type="match status" value="8"/>
</dbReference>
<dbReference type="PROSITE" id="PS01187">
    <property type="entry name" value="EGF_CA"/>
    <property type="match status" value="3"/>
</dbReference>
<dbReference type="FunFam" id="2.10.25.10:FF:000005">
    <property type="entry name" value="Fibrillin 2"/>
    <property type="match status" value="1"/>
</dbReference>
<dbReference type="PROSITE" id="PS01186">
    <property type="entry name" value="EGF_2"/>
    <property type="match status" value="10"/>
</dbReference>
<dbReference type="PROSITE" id="PS50825">
    <property type="entry name" value="HYR"/>
    <property type="match status" value="2"/>
</dbReference>
<dbReference type="InterPro" id="IPR001304">
    <property type="entry name" value="C-type_lectin-like"/>
</dbReference>
<feature type="transmembrane region" description="Helical" evidence="11">
    <location>
        <begin position="3490"/>
        <end position="3514"/>
    </location>
</feature>
<dbReference type="Gene3D" id="2.10.25.10">
    <property type="entry name" value="Laminin"/>
    <property type="match status" value="14"/>
</dbReference>
<dbReference type="InterPro" id="IPR003410">
    <property type="entry name" value="HYR_dom"/>
</dbReference>
<dbReference type="InterPro" id="IPR002172">
    <property type="entry name" value="LDrepeatLR_classA_rpt"/>
</dbReference>
<dbReference type="InterPro" id="IPR016187">
    <property type="entry name" value="CTDL_fold"/>
</dbReference>
<dbReference type="SMART" id="SM00181">
    <property type="entry name" value="EGF"/>
    <property type="match status" value="17"/>
</dbReference>
<evidence type="ECO:0000259" key="17">
    <source>
        <dbReference type="PROSITE" id="PS50923"/>
    </source>
</evidence>
<feature type="disulfide bond" evidence="8">
    <location>
        <begin position="2270"/>
        <end position="2279"/>
    </location>
</feature>
<accession>A0AA36B4S9</accession>
<dbReference type="CDD" id="cd00033">
    <property type="entry name" value="CCP"/>
    <property type="match status" value="5"/>
</dbReference>
<dbReference type="SUPFAM" id="SSF49899">
    <property type="entry name" value="Concanavalin A-like lectins/glucanases"/>
    <property type="match status" value="1"/>
</dbReference>
<dbReference type="SUPFAM" id="SSF57196">
    <property type="entry name" value="EGF/Laminin"/>
    <property type="match status" value="9"/>
</dbReference>
<dbReference type="PANTHER" id="PTHR12916">
    <property type="entry name" value="CYTOCHROME C OXIDASE POLYPEPTIDE VIC-2"/>
    <property type="match status" value="1"/>
</dbReference>
<dbReference type="CDD" id="cd00112">
    <property type="entry name" value="LDLa"/>
    <property type="match status" value="1"/>
</dbReference>
<feature type="domain" description="EGF-like" evidence="14">
    <location>
        <begin position="1808"/>
        <end position="1845"/>
    </location>
</feature>
<feature type="disulfide bond" evidence="8">
    <location>
        <begin position="1720"/>
        <end position="1729"/>
    </location>
</feature>
<feature type="disulfide bond" evidence="10">
    <location>
        <begin position="694"/>
        <end position="721"/>
    </location>
</feature>
<feature type="disulfide bond" evidence="9">
    <location>
        <begin position="168"/>
        <end position="180"/>
    </location>
</feature>
<dbReference type="InterPro" id="IPR023415">
    <property type="entry name" value="LDLR_class-A_CS"/>
</dbReference>
<dbReference type="InterPro" id="IPR049883">
    <property type="entry name" value="NOTCH1_EGF-like"/>
</dbReference>
<dbReference type="Gene3D" id="2.10.70.10">
    <property type="entry name" value="Complement Module, domain 1"/>
    <property type="match status" value="6"/>
</dbReference>
<dbReference type="SMART" id="SM00042">
    <property type="entry name" value="CUB"/>
    <property type="match status" value="2"/>
</dbReference>
<dbReference type="Pfam" id="PF00008">
    <property type="entry name" value="EGF"/>
    <property type="match status" value="4"/>
</dbReference>
<keyword evidence="20" id="KW-1185">Reference proteome</keyword>
<dbReference type="InterPro" id="IPR011641">
    <property type="entry name" value="Tyr-kin_ephrin_A/B_rcpt-like"/>
</dbReference>
<feature type="domain" description="EGF-like" evidence="14">
    <location>
        <begin position="2206"/>
        <end position="2242"/>
    </location>
</feature>
<keyword evidence="3 12" id="KW-0732">Signal</keyword>
<dbReference type="SUPFAM" id="SSF57184">
    <property type="entry name" value="Growth factor receptor domain"/>
    <property type="match status" value="7"/>
</dbReference>
<dbReference type="PROSITE" id="PS50026">
    <property type="entry name" value="EGF_3"/>
    <property type="match status" value="14"/>
</dbReference>
<evidence type="ECO:0000256" key="12">
    <source>
        <dbReference type="SAM" id="SignalP"/>
    </source>
</evidence>
<dbReference type="InterPro" id="IPR035914">
    <property type="entry name" value="Sperma_CUB_dom_sf"/>
</dbReference>
<dbReference type="InterPro" id="IPR001881">
    <property type="entry name" value="EGF-like_Ca-bd_dom"/>
</dbReference>
<feature type="disulfide bond" evidence="8">
    <location>
        <begin position="2175"/>
        <end position="2192"/>
    </location>
</feature>
<feature type="domain" description="EGF-like" evidence="14">
    <location>
        <begin position="2166"/>
        <end position="2204"/>
    </location>
</feature>
<dbReference type="PROSITE" id="PS00022">
    <property type="entry name" value="EGF_1"/>
    <property type="match status" value="13"/>
</dbReference>
<feature type="domain" description="Sushi" evidence="17">
    <location>
        <begin position="1309"/>
        <end position="1375"/>
    </location>
</feature>
<feature type="disulfide bond" evidence="8">
    <location>
        <begin position="1796"/>
        <end position="1805"/>
    </location>
</feature>
<evidence type="ECO:0000313" key="19">
    <source>
        <dbReference type="EMBL" id="CAI9727599.1"/>
    </source>
</evidence>
<sequence length="3518" mass="386205">MEFKISTQRLITILVAITCLGELKFALSTSDIEFKCPVKWFNIGYMCYHIVEKQMPWDLADDSCKRLHSNLVMIDDYWTNMDISEAVKKKGHDEYWIGFNRLGATHSNETAYWGKDSLSNTQTGFWNNYQPNVQEGKCSAVSQLGQSYKWSFAKCDLAKVFACEMTACSKDTFRCNNGRCISKQLLCDGTDDCGDSTDEVSCDQQCQYYSSGLSGLIKTKNFPGDYDNGAFCMWRIEADVGNYVKLTFTEFLTENCTDVVEIFAGGDSETYSILLAKLSGNIPTNTEYLSYNNKMLLKFTSDLSDTMKGFSATWTAVSTAHSHSMLTATENEQILSFSDNANLLHNTWTITTKDRREIVTLIKQDMVLSDKDEVIVYDGDSVESPIIGQYKLTDFGTDGPDTIMSTGQKMHILLKTRGFDSNVNIKFLYKQGCNVMINNALSGEIVSPGYYANIKYPNSLSCQWTISSEMSRGLILKFIPDLSDDDTLHVKYNNGSQNVDVNAVNVPVIEVPDGKVNVSFTTNSIKNTKGFKAKYSVDCPALQLNSFAVAQPPLSIWHQDSQVNISCANDYGFRDEKFVGNKSILLECQEGGKWSAEKIPKCLKNYCGPTKYIKNGFVFNATGAMVGDTATYSCYPGYVISGDGTITCTSNGTWEASPFCISSGCSERSNITNGQVVIENGNGTTVGSVLRYSCDPGYHIEGNPLQLCLKSRSWTGNEPTCNKFNCTIIGLSDKIPEANITQIEDVPYDETLNITCNEGYNLTEPNTIRCTENQTFSLSSCTDINECDRQNMCEQICINTQGSYKCQCEKGYTLKADNSSCEDIDECQKNNGNCQHSCTNVNGSYTCNCNDGYALYKENNTMSYSIPAAEDGTQFGDVFYLNHSCVRVLCSNPLPLVNGFIQPQRKISRYGDIFHYSCKIGYQLVGEKTSVCQYNGTWSQTQPRCEEMKCQLDPLNTFVNKPTLLTNESIPYLGYLNFSCTILGKGTEYRQRQCLYDPDTKTTKLLGDSYECGFIDCGQPMNIGGSNITTISDTTYGSQFEMACSDMYSLKGNSSQGNNTVRCESDGKWDYGDLRCQGVMCEDPFFPVNGKVTVNTYAIGGNASYKCNEDGYQPFPNSIRTCVENNNKNGLIWSGEIPKCLDVKKPVLVPGTCTDSVTVKLYSLFNLTQPEFTDNSGKVRITVQPDYISEDFVINNNITIEYTATDDAGNNETCSTSVIVEDYIPFEVSCTKNKLAVIENSSDSIYLTFNEDSIEITGGGKNKSYTVTFDPPNIEVNSSHVGQSIKIKVIVLHENKQFNCSFEVFVQAKPCSEFSAPNVEFATRTCKTTSLSVECTYTCKSGYVFPVQNLVPSFTISCSPSSSWQESLNSSACTVINERAQFRGDIVFTFQPVNKNATITQTCIDQYRESTLQKLKVSTQNLCALVAGTPKPEIMENTFVAKLEGSQVVISSTLRISNTTGLADDKQQTCLTNFIKYANDKDMIYSIAINISNSAACGDAKREGSNITLYTYCHDGKIPIDLGGKNTHCVKCPLGSYGTKINGVTECKPCPIGEYKDTDGNQTCTPCPANTSTHSEGSTNVNDCKEICSSGSVSSTKLPPCTLCGTNSYYLNATYCESCPPLTKNRNYGSLSSTSCESQCSKGHYSFDGFEPCIKCPLGYYTDVTMQTTCLECPDGTTTMITGAPNATNCVSVEANICKTNPCANNGTCVPSGHSYSCNCTNGFTGRKCEKMVDLCAPNPCYFNSTCTVKGSTFECNCPAGTNGTRCEIIQKTCTPSFCLNSGICINKLNSTECHCPNGFTGDRCDTSILPCSANPCQNASSCENLGNERAKCNCLPGFEGEKCQDNIDDCASSPCLFNGSCTDLVDGFECKCPSGLSGKICNVRENPCNVSKCHGNDCIVNEEAMDSICSCNEDYTYAEVCQLSYESSTKYESSNPYKTEAAASSKVCTTACLNDNQCQSVTFDNNTNSCYFFNGKVNTSKDACCETFTKHCQNPTENYWSPWYTVNGSRIPEEAVKTLRDVGVDICNGKVPLLIQCRSRVDRAPFLWQQQLGMSFNLSDTCIINNESCNPSCPPYQLRFQCNVNKVMDQKQCFNKTTCGAIQCYNGGTCNSNMCSCTNGYSGEFCQKMNDNCDPNPCEGGTCTNLINDYQCNCFSGYEGKNCTNINDCANATCNVTGTQQCKDLVEDYQCICKPGYKGQMCNINIDDCASNPCLHGANCTDLENDFSCNCSAGWTGKRCENIDSMCQANTCSNNAQCIDIFQDFYCSCQSNTHGKQCNLSNSVCSNANPCINNATCIDKLGDVHCNCTEGFAGVGCELSVDYCKNSVCENGGKCTIKGNGYECKCPTGFSGKNCETNDESCKENVYCQTSKAIKECSSTSSSKAVSLDHDLWFYLPDKRGMAVMNNPLLLEGMGLSMSLWINFDRAGDTGTFMNVFMLKSEKDGTEKKEILFRLSNTGMSYITENGSMTTIDFSRINDAKWHLVTLVISSANNEVNLRVNNFQMTSTSNQPIQSPFNQTLLVILGCHFDPITDTAVINKGFYGYLSQLNIYNKSLGIQDLAKLASNHKEVLSNIVYGWGNYYVVQGARKRVPSKVGISSSSQKTPVSLKSCPSTVHNYGSESSILLNWDTPVFSDYLEIKENYRPGTLVPLGRYFVTYQAKDKYGNMAFCNFKVYTKNSNCSSPEAPLHGSHQCNYNSWPYYSCTMSCNPGHVPVTEYPYLYTCGPSGSWNPKERAQPFQFPYCGESVAPTTDISMRLSYKIQSTNCGAAKASMLPKLNETMTKISAENNGILCEHSDCRNVDWNVNCTLVPPGSQALDFYVRLKNVSERTSGNVTAEDILRKAVIDDLKFDLIPFVGGATVIQESFESESEEVCDPNQSFINDACVICPLGTYFNASQKMCEKCPIGSYQDEKAQLSCKQCPNSKTTITTGSRNVTACNDACEMGYYFDAVAQNCTPCDTNSFQNETGQFVCKPCPFGRSTKQVGSTSESECSITCAAGFERTTNCTPCEIGYYREKNSIVNTCVKCMNNTITLTTGSTSVDQCNITGCIAGEYLEVSNNTCMPCPYGTYQNMSYQTSCVSCPPSHRTDITGAQDISKCKFFCPSGFDAKGDKCRSCDIGSYKDNNDDFYGNCRHCRANYTTRGINSTSENDCNLYKCKPGQQPNANQTGCELCPPGTYQPDYEKESCIPCNANYSTKASGSINSNSCEAYCESGYEKVASNSQQCSPCGIGSYKDNSKGIFSECTKCPTGKITELKASTSESNCTISFCTPGFYLFNNTCLPCPINQYQNESNCSAGEQSTSPDSCVKCAIGTYRTANDPVCIKCPSDFLTEGEGKTSAADCTIPPCNEGTYYNGSTCLNCTLDEYQDEKHQRTCKSCPTGKYTPSEGTKDAASCTTYCEARKTVCPQNAKCVNTDSGHNCTCIAGHVRVSNGTCVYACDTDYCLNGGTCARSPSSPRCICTKYYKGTTCEQELSASELSNNTTDIIIGTSIGVTIAILFLILLITYICIRMSR</sequence>
<keyword evidence="10" id="KW-0768">Sushi</keyword>
<dbReference type="Gene3D" id="3.10.100.10">
    <property type="entry name" value="Mannose-Binding Protein A, subunit A"/>
    <property type="match status" value="1"/>
</dbReference>
<feature type="domain" description="C-type lectin" evidence="15">
    <location>
        <begin position="43"/>
        <end position="164"/>
    </location>
</feature>
<feature type="disulfide bond" evidence="10">
    <location>
        <begin position="918"/>
        <end position="945"/>
    </location>
</feature>
<dbReference type="PROSITE" id="PS50948">
    <property type="entry name" value="PAN"/>
    <property type="match status" value="1"/>
</dbReference>
<dbReference type="SMART" id="SM00034">
    <property type="entry name" value="CLECT"/>
    <property type="match status" value="1"/>
</dbReference>
<feature type="disulfide bond" evidence="8">
    <location>
        <begin position="2232"/>
        <end position="2241"/>
    </location>
</feature>
<dbReference type="SMART" id="SM00192">
    <property type="entry name" value="LDLa"/>
    <property type="match status" value="1"/>
</dbReference>
<feature type="domain" description="Sushi" evidence="17">
    <location>
        <begin position="663"/>
        <end position="723"/>
    </location>
</feature>
<evidence type="ECO:0000259" key="16">
    <source>
        <dbReference type="PROSITE" id="PS50825"/>
    </source>
</evidence>
<dbReference type="FunFam" id="2.10.25.10:FF:000472">
    <property type="entry name" value="Uncharacterized protein, isoform A"/>
    <property type="match status" value="3"/>
</dbReference>
<evidence type="ECO:0000313" key="20">
    <source>
        <dbReference type="Proteomes" id="UP001162480"/>
    </source>
</evidence>
<feature type="domain" description="EGF-like" evidence="14">
    <location>
        <begin position="1732"/>
        <end position="1768"/>
    </location>
</feature>
<dbReference type="GO" id="GO:0005509">
    <property type="term" value="F:calcium ion binding"/>
    <property type="evidence" value="ECO:0007669"/>
    <property type="project" value="InterPro"/>
</dbReference>